<dbReference type="AlphaFoldDB" id="M3YZ75"/>
<reference evidence="2" key="1">
    <citation type="submission" date="2024-06" db="UniProtKB">
        <authorList>
            <consortium name="Ensembl"/>
        </authorList>
    </citation>
    <scope>IDENTIFICATION</scope>
</reference>
<name>M3YZ75_MUSPF</name>
<accession>M3YZ75</accession>
<feature type="region of interest" description="Disordered" evidence="1">
    <location>
        <begin position="20"/>
        <end position="77"/>
    </location>
</feature>
<protein>
    <submittedName>
        <fullName evidence="2">Uncharacterized protein</fullName>
    </submittedName>
</protein>
<dbReference type="EMBL" id="AEYP01066450">
    <property type="status" value="NOT_ANNOTATED_CDS"/>
    <property type="molecule type" value="Genomic_DNA"/>
</dbReference>
<sequence>MKSFILSGSSCTWLSIPSWGRGELGPLRMRSGGRRRRRRRRSYLGKVAHPPHPACNPGEEGSPPPPQTGSFGSGGLFLSAGDLSGGALPCSTV</sequence>
<proteinExistence type="predicted"/>
<evidence type="ECO:0000256" key="1">
    <source>
        <dbReference type="SAM" id="MobiDB-lite"/>
    </source>
</evidence>
<feature type="compositionally biased region" description="Basic residues" evidence="1">
    <location>
        <begin position="31"/>
        <end position="43"/>
    </location>
</feature>
<dbReference type="Ensembl" id="ENSMPUT00000016883.1">
    <property type="protein sequence ID" value="ENSMPUP00000016635.1"/>
    <property type="gene ID" value="ENSMPUG00000016739.1"/>
</dbReference>
<organism evidence="2">
    <name type="scientific">Mustela putorius furo</name>
    <name type="common">European domestic ferret</name>
    <name type="synonym">Mustela furo</name>
    <dbReference type="NCBI Taxonomy" id="9669"/>
    <lineage>
        <taxon>Eukaryota</taxon>
        <taxon>Metazoa</taxon>
        <taxon>Chordata</taxon>
        <taxon>Craniata</taxon>
        <taxon>Vertebrata</taxon>
        <taxon>Euteleostomi</taxon>
        <taxon>Mammalia</taxon>
        <taxon>Eutheria</taxon>
        <taxon>Laurasiatheria</taxon>
        <taxon>Carnivora</taxon>
        <taxon>Caniformia</taxon>
        <taxon>Musteloidea</taxon>
        <taxon>Mustelidae</taxon>
        <taxon>Mustelinae</taxon>
        <taxon>Mustela</taxon>
    </lineage>
</organism>
<dbReference type="InParanoid" id="M3YZ75"/>
<dbReference type="HOGENOM" id="CLU_2399117_0_0_1"/>
<evidence type="ECO:0000313" key="2">
    <source>
        <dbReference type="Ensembl" id="ENSMPUP00000016635.1"/>
    </source>
</evidence>